<dbReference type="HOGENOM" id="CLU_036604_13_0_5"/>
<evidence type="ECO:0000256" key="1">
    <source>
        <dbReference type="SAM" id="MobiDB-lite"/>
    </source>
</evidence>
<dbReference type="BioCyc" id="AURANTIMONAS:SI859A1_03517-MONOMER"/>
<dbReference type="InterPro" id="IPR000600">
    <property type="entry name" value="ROK"/>
</dbReference>
<dbReference type="Gene3D" id="3.30.420.40">
    <property type="match status" value="2"/>
</dbReference>
<dbReference type="SUPFAM" id="SSF46785">
    <property type="entry name" value="Winged helix' DNA-binding domain"/>
    <property type="match status" value="1"/>
</dbReference>
<dbReference type="InterPro" id="IPR043129">
    <property type="entry name" value="ATPase_NBD"/>
</dbReference>
<dbReference type="AlphaFoldDB" id="Q1YEL6"/>
<evidence type="ECO:0000313" key="2">
    <source>
        <dbReference type="EMBL" id="EAS48879.1"/>
    </source>
</evidence>
<keyword evidence="3" id="KW-1185">Reference proteome</keyword>
<dbReference type="Proteomes" id="UP000000321">
    <property type="component" value="Unassembled WGS sequence"/>
</dbReference>
<dbReference type="PANTHER" id="PTHR18964">
    <property type="entry name" value="ROK (REPRESSOR, ORF, KINASE) FAMILY"/>
    <property type="match status" value="1"/>
</dbReference>
<dbReference type="Gene3D" id="1.10.10.10">
    <property type="entry name" value="Winged helix-like DNA-binding domain superfamily/Winged helix DNA-binding domain"/>
    <property type="match status" value="1"/>
</dbReference>
<dbReference type="GO" id="GO:0019262">
    <property type="term" value="P:N-acetylneuraminate catabolic process"/>
    <property type="evidence" value="ECO:0007669"/>
    <property type="project" value="TreeGrafter"/>
</dbReference>
<protein>
    <submittedName>
        <fullName evidence="2">Putative transcriptional regulator, rdk family</fullName>
    </submittedName>
</protein>
<organism evidence="2 3">
    <name type="scientific">Aurantimonas manganoxydans (strain ATCC BAA-1229 / DSM 21871 / SI85-9A1)</name>
    <dbReference type="NCBI Taxonomy" id="287752"/>
    <lineage>
        <taxon>Bacteria</taxon>
        <taxon>Pseudomonadati</taxon>
        <taxon>Pseudomonadota</taxon>
        <taxon>Alphaproteobacteria</taxon>
        <taxon>Hyphomicrobiales</taxon>
        <taxon>Aurantimonadaceae</taxon>
        <taxon>Aurantimonas</taxon>
    </lineage>
</organism>
<gene>
    <name evidence="2" type="ORF">SI859A1_03517</name>
</gene>
<reference evidence="2 3" key="1">
    <citation type="journal article" date="2008" name="Appl. Environ. Microbiol.">
        <title>Genomic insights into Mn(II) oxidation by the marine alphaproteobacterium Aurantimonas sp. strain SI85-9A1.</title>
        <authorList>
            <person name="Dick G.J."/>
            <person name="Podell S."/>
            <person name="Johnson H.A."/>
            <person name="Rivera-Espinoza Y."/>
            <person name="Bernier-Latmani R."/>
            <person name="McCarthy J.K."/>
            <person name="Torpey J.W."/>
            <person name="Clement B.G."/>
            <person name="Gaasterland T."/>
            <person name="Tebo B.M."/>
        </authorList>
    </citation>
    <scope>NUCLEOTIDE SEQUENCE [LARGE SCALE GENOMIC DNA]</scope>
    <source>
        <strain evidence="2 3">SI85-9A1</strain>
    </source>
</reference>
<name>Q1YEL6_AURMS</name>
<dbReference type="SUPFAM" id="SSF53067">
    <property type="entry name" value="Actin-like ATPase domain"/>
    <property type="match status" value="1"/>
</dbReference>
<accession>Q1YEL6</accession>
<dbReference type="OrthoDB" id="49685at2"/>
<feature type="compositionally biased region" description="Polar residues" evidence="1">
    <location>
        <begin position="13"/>
        <end position="26"/>
    </location>
</feature>
<dbReference type="InterPro" id="IPR036390">
    <property type="entry name" value="WH_DNA-bd_sf"/>
</dbReference>
<dbReference type="EMBL" id="AAPJ01000007">
    <property type="protein sequence ID" value="EAS48879.1"/>
    <property type="molecule type" value="Genomic_DNA"/>
</dbReference>
<dbReference type="Pfam" id="PF00480">
    <property type="entry name" value="ROK"/>
    <property type="match status" value="1"/>
</dbReference>
<sequence length="417" mass="44835">MDPQAEGVPPEIPSSSGRMRGSNQSGLRAHNERTVLSLIRQHGELAKAEIARRTGLSAQTASVIMRALEAEELVLRDKPRRGRVGQPSIPMRLNPSGAFTFGLKIGRRSVELVLMDFLGVVRSRERLTYAYPDVALVLDFVREAQPRVASAIEARLRLRIVGLGVAMPYEMWSWAEEIGAPAERMDAWRQVDIVAELIAITGLPVNLANDATAACAAENVFGTTTSLDYVYFFVGAFVGGGIVMGGDLVTGRTANAGALGSMPVPRAAREGVAGVRLDGFEQLINFASIHVLEKMIAAEGGDPLVLWKDAGAWDELGTVLDHWLGIAARGLAYAIVSASAVYDFECAVIDGGFPENVRARLVEATQRAMVRLRRQGLTPLDIRAGTMGASAREIGSASLPFFARFLLDHRGLSAEAA</sequence>
<dbReference type="Pfam" id="PF13412">
    <property type="entry name" value="HTH_24"/>
    <property type="match status" value="1"/>
</dbReference>
<dbReference type="RefSeq" id="WP_009211327.1">
    <property type="nucleotide sequence ID" value="NZ_BBWP01000045.1"/>
</dbReference>
<proteinExistence type="predicted"/>
<feature type="region of interest" description="Disordered" evidence="1">
    <location>
        <begin position="1"/>
        <end position="27"/>
    </location>
</feature>
<dbReference type="PANTHER" id="PTHR18964:SF169">
    <property type="entry name" value="N-ACETYLMANNOSAMINE KINASE"/>
    <property type="match status" value="1"/>
</dbReference>
<evidence type="ECO:0000313" key="3">
    <source>
        <dbReference type="Proteomes" id="UP000000321"/>
    </source>
</evidence>
<dbReference type="InterPro" id="IPR036388">
    <property type="entry name" value="WH-like_DNA-bd_sf"/>
</dbReference>
<comment type="caution">
    <text evidence="2">The sequence shown here is derived from an EMBL/GenBank/DDBJ whole genome shotgun (WGS) entry which is preliminary data.</text>
</comment>
<dbReference type="GO" id="GO:0009384">
    <property type="term" value="F:N-acylmannosamine kinase activity"/>
    <property type="evidence" value="ECO:0007669"/>
    <property type="project" value="TreeGrafter"/>
</dbReference>